<proteinExistence type="inferred from homology"/>
<comment type="caution">
    <text evidence="6">The sequence shown here is derived from an EMBL/GenBank/DDBJ whole genome shotgun (WGS) entry which is preliminary data.</text>
</comment>
<protein>
    <submittedName>
        <fullName evidence="6">HipA domain-containing protein</fullName>
    </submittedName>
</protein>
<evidence type="ECO:0000313" key="7">
    <source>
        <dbReference type="Proteomes" id="UP001161137"/>
    </source>
</evidence>
<evidence type="ECO:0000256" key="2">
    <source>
        <dbReference type="ARBA" id="ARBA00022679"/>
    </source>
</evidence>
<reference evidence="6" key="1">
    <citation type="submission" date="2022-09" db="EMBL/GenBank/DDBJ databases">
        <title>Intensive care unit water sources are persistently colonized with multi-drug resistant bacteria and are the site of extensive horizontal gene transfer of antibiotic resistance genes.</title>
        <authorList>
            <person name="Diorio-Toth L."/>
        </authorList>
    </citation>
    <scope>NUCLEOTIDE SEQUENCE</scope>
    <source>
        <strain evidence="6">GD03863</strain>
    </source>
</reference>
<dbReference type="PANTHER" id="PTHR37419">
    <property type="entry name" value="SERINE/THREONINE-PROTEIN KINASE TOXIN HIPA"/>
    <property type="match status" value="1"/>
</dbReference>
<dbReference type="GO" id="GO:0005829">
    <property type="term" value="C:cytosol"/>
    <property type="evidence" value="ECO:0007669"/>
    <property type="project" value="TreeGrafter"/>
</dbReference>
<feature type="domain" description="HipA-like C-terminal" evidence="4">
    <location>
        <begin position="147"/>
        <end position="384"/>
    </location>
</feature>
<sequence length="439" mass="48292">MTPRTLNVWINDALVGYIREQNGLWAFGYAPAWLASNSAFAVCPGLPLQPEEHLDGASHRPVQWYFDNLLPEEGQRALLAKASAANVEDAFALLQVYGAESAGSLTLLPPDTRPANGSEKPLPYEELSQRIQQMPQVPLAYRSAKKMSLAGAQHKMAVIYRNGTLFDPEGSSPSTHILKPDHPDRAWAHSVINEWFVMTLAKRVGLAVPEVTRLYVPEPVYLVARFDRTHDAGHWQRQHCLDTCQLLGLSREFKYSAGSVTRLAEVAALCAPAAVARLALFEWLVFNVLVGNEDAHLKNLSFLTYGAKVRLAPFYDLLCMSVYGTRAFDKDTWPQAVTLAWPIEGEAHLNQVTPALLLAAAEVMGIKPGTARTAITRLVSKVSTQAKQLLAEVAQENSVLTAQRPTLKATLAGEMRLLRAIVSIVIAEMTRQLGPIDAR</sequence>
<comment type="similarity">
    <text evidence="1">Belongs to the HipA Ser/Thr kinase family.</text>
</comment>
<dbReference type="InterPro" id="IPR017508">
    <property type="entry name" value="HipA_N1"/>
</dbReference>
<dbReference type="Gene3D" id="1.10.1070.20">
    <property type="match status" value="1"/>
</dbReference>
<organism evidence="6 7">
    <name type="scientific">Ectopseudomonas toyotomiensis</name>
    <dbReference type="NCBI Taxonomy" id="554344"/>
    <lineage>
        <taxon>Bacteria</taxon>
        <taxon>Pseudomonadati</taxon>
        <taxon>Pseudomonadota</taxon>
        <taxon>Gammaproteobacteria</taxon>
        <taxon>Pseudomonadales</taxon>
        <taxon>Pseudomonadaceae</taxon>
        <taxon>Ectopseudomonas</taxon>
    </lineage>
</organism>
<dbReference type="AlphaFoldDB" id="A0AA42IRJ3"/>
<dbReference type="NCBIfam" id="TIGR03071">
    <property type="entry name" value="couple_hipA"/>
    <property type="match status" value="1"/>
</dbReference>
<evidence type="ECO:0000259" key="5">
    <source>
        <dbReference type="Pfam" id="PF13657"/>
    </source>
</evidence>
<keyword evidence="3" id="KW-0418">Kinase</keyword>
<keyword evidence="2" id="KW-0808">Transferase</keyword>
<dbReference type="Pfam" id="PF07804">
    <property type="entry name" value="HipA_C"/>
    <property type="match status" value="1"/>
</dbReference>
<evidence type="ECO:0000259" key="4">
    <source>
        <dbReference type="Pfam" id="PF07804"/>
    </source>
</evidence>
<evidence type="ECO:0000256" key="3">
    <source>
        <dbReference type="ARBA" id="ARBA00022777"/>
    </source>
</evidence>
<dbReference type="Proteomes" id="UP001161137">
    <property type="component" value="Unassembled WGS sequence"/>
</dbReference>
<dbReference type="EMBL" id="JAOCDH010000035">
    <property type="protein sequence ID" value="MDH0704184.1"/>
    <property type="molecule type" value="Genomic_DNA"/>
</dbReference>
<name>A0AA42IRJ3_9GAMM</name>
<evidence type="ECO:0000256" key="1">
    <source>
        <dbReference type="ARBA" id="ARBA00010164"/>
    </source>
</evidence>
<dbReference type="GeneID" id="300416965"/>
<dbReference type="GO" id="GO:0004674">
    <property type="term" value="F:protein serine/threonine kinase activity"/>
    <property type="evidence" value="ECO:0007669"/>
    <property type="project" value="TreeGrafter"/>
</dbReference>
<dbReference type="RefSeq" id="WP_003464299.1">
    <property type="nucleotide sequence ID" value="NZ_JACFYY010000023.1"/>
</dbReference>
<gene>
    <name evidence="6" type="ORF">N5D41_22160</name>
</gene>
<accession>A0AA42IRJ3</accession>
<dbReference type="PANTHER" id="PTHR37419:SF1">
    <property type="entry name" value="SERINE_THREONINE-PROTEIN KINASE TOXIN HIPA"/>
    <property type="match status" value="1"/>
</dbReference>
<dbReference type="Pfam" id="PF13657">
    <property type="entry name" value="Couple_hipA"/>
    <property type="match status" value="1"/>
</dbReference>
<dbReference type="InterPro" id="IPR052028">
    <property type="entry name" value="HipA_Ser/Thr_kinase"/>
</dbReference>
<feature type="domain" description="HipA N-terminal subdomain 1" evidence="5">
    <location>
        <begin position="6"/>
        <end position="107"/>
    </location>
</feature>
<dbReference type="InterPro" id="IPR012893">
    <property type="entry name" value="HipA-like_C"/>
</dbReference>
<evidence type="ECO:0000313" key="6">
    <source>
        <dbReference type="EMBL" id="MDH0704184.1"/>
    </source>
</evidence>